<sequence length="180" mass="20320">MYKSGLKYQKSGELWGDLKTTTKKKTMFRGINAITIDGKGRLTVPTRYRDTLAGGHEKALLVVTIDTEETCLLLYPAAEWQIIEDKLQSLPSFNAAARRIQRLLIGHATDVELDSNGRVLLPPLLRDYAHLDKRVVMIGQGNKFEVWDESLWQSRREKWLADEASGEGGGLPDEMKTFSL</sequence>
<name>A0A0W0UH52_9GAMM</name>
<dbReference type="AlphaFoldDB" id="A0A0W0UH52"/>
<dbReference type="InterPro" id="IPR003444">
    <property type="entry name" value="MraZ"/>
</dbReference>
<keyword evidence="4 7" id="KW-0805">Transcription regulation</keyword>
<evidence type="ECO:0000256" key="6">
    <source>
        <dbReference type="ARBA" id="ARBA00023163"/>
    </source>
</evidence>
<evidence type="ECO:0000256" key="1">
    <source>
        <dbReference type="ARBA" id="ARBA00013860"/>
    </source>
</evidence>
<dbReference type="GO" id="GO:2000143">
    <property type="term" value="P:negative regulation of DNA-templated transcription initiation"/>
    <property type="evidence" value="ECO:0007669"/>
    <property type="project" value="TreeGrafter"/>
</dbReference>
<dbReference type="CDD" id="cd16321">
    <property type="entry name" value="MraZ_C"/>
    <property type="match status" value="1"/>
</dbReference>
<gene>
    <name evidence="7" type="primary">mraZ</name>
    <name evidence="9" type="ORF">Ljam_1396</name>
</gene>
<dbReference type="GO" id="GO:0000976">
    <property type="term" value="F:transcription cis-regulatory region binding"/>
    <property type="evidence" value="ECO:0007669"/>
    <property type="project" value="TreeGrafter"/>
</dbReference>
<dbReference type="InterPro" id="IPR020603">
    <property type="entry name" value="MraZ_dom"/>
</dbReference>
<dbReference type="PATRIC" id="fig|455.5.peg.1476"/>
<dbReference type="CDD" id="cd16320">
    <property type="entry name" value="MraZ_N"/>
    <property type="match status" value="1"/>
</dbReference>
<dbReference type="PROSITE" id="PS51740">
    <property type="entry name" value="SPOVT_ABRB"/>
    <property type="match status" value="2"/>
</dbReference>
<dbReference type="PANTHER" id="PTHR34701">
    <property type="entry name" value="TRANSCRIPTIONAL REGULATOR MRAZ"/>
    <property type="match status" value="1"/>
</dbReference>
<proteinExistence type="inferred from homology"/>
<evidence type="ECO:0000313" key="10">
    <source>
        <dbReference type="Proteomes" id="UP000054715"/>
    </source>
</evidence>
<dbReference type="InterPro" id="IPR035642">
    <property type="entry name" value="MraZ_N"/>
</dbReference>
<keyword evidence="3" id="KW-0677">Repeat</keyword>
<comment type="similarity">
    <text evidence="7">Belongs to the MraZ family.</text>
</comment>
<dbReference type="PANTHER" id="PTHR34701:SF1">
    <property type="entry name" value="TRANSCRIPTIONAL REGULATOR MRAZ"/>
    <property type="match status" value="1"/>
</dbReference>
<dbReference type="Pfam" id="PF02381">
    <property type="entry name" value="MraZ"/>
    <property type="match status" value="2"/>
</dbReference>
<evidence type="ECO:0000256" key="2">
    <source>
        <dbReference type="ARBA" id="ARBA00022490"/>
    </source>
</evidence>
<dbReference type="InterPro" id="IPR007159">
    <property type="entry name" value="SpoVT-AbrB_dom"/>
</dbReference>
<evidence type="ECO:0000256" key="7">
    <source>
        <dbReference type="HAMAP-Rule" id="MF_01008"/>
    </source>
</evidence>
<comment type="subunit">
    <text evidence="7">Forms oligomers.</text>
</comment>
<dbReference type="GO" id="GO:0009295">
    <property type="term" value="C:nucleoid"/>
    <property type="evidence" value="ECO:0007669"/>
    <property type="project" value="UniProtKB-SubCell"/>
</dbReference>
<dbReference type="HAMAP" id="MF_01008">
    <property type="entry name" value="MraZ"/>
    <property type="match status" value="1"/>
</dbReference>
<evidence type="ECO:0000256" key="4">
    <source>
        <dbReference type="ARBA" id="ARBA00023015"/>
    </source>
</evidence>
<comment type="subcellular location">
    <subcellularLocation>
        <location evidence="7">Cytoplasm</location>
        <location evidence="7">Nucleoid</location>
    </subcellularLocation>
</comment>
<evidence type="ECO:0000313" key="9">
    <source>
        <dbReference type="EMBL" id="KTD07201.1"/>
    </source>
</evidence>
<protein>
    <recommendedName>
        <fullName evidence="1 7">Transcriptional regulator MraZ</fullName>
    </recommendedName>
</protein>
<dbReference type="InterPro" id="IPR037914">
    <property type="entry name" value="SpoVT-AbrB_sf"/>
</dbReference>
<feature type="domain" description="SpoVT-AbrB" evidence="8">
    <location>
        <begin position="31"/>
        <end position="79"/>
    </location>
</feature>
<feature type="domain" description="SpoVT-AbrB" evidence="8">
    <location>
        <begin position="108"/>
        <end position="151"/>
    </location>
</feature>
<accession>A0A0W0UH52</accession>
<evidence type="ECO:0000256" key="5">
    <source>
        <dbReference type="ARBA" id="ARBA00023125"/>
    </source>
</evidence>
<dbReference type="STRING" id="455.Ljam_1396"/>
<evidence type="ECO:0000259" key="8">
    <source>
        <dbReference type="PROSITE" id="PS51740"/>
    </source>
</evidence>
<dbReference type="GO" id="GO:0005737">
    <property type="term" value="C:cytoplasm"/>
    <property type="evidence" value="ECO:0007669"/>
    <property type="project" value="UniProtKB-UniRule"/>
</dbReference>
<dbReference type="SUPFAM" id="SSF89447">
    <property type="entry name" value="AbrB/MazE/MraZ-like"/>
    <property type="match status" value="1"/>
</dbReference>
<organism evidence="9 10">
    <name type="scientific">Legionella jamestowniensis</name>
    <dbReference type="NCBI Taxonomy" id="455"/>
    <lineage>
        <taxon>Bacteria</taxon>
        <taxon>Pseudomonadati</taxon>
        <taxon>Pseudomonadota</taxon>
        <taxon>Gammaproteobacteria</taxon>
        <taxon>Legionellales</taxon>
        <taxon>Legionellaceae</taxon>
        <taxon>Legionella</taxon>
    </lineage>
</organism>
<dbReference type="Proteomes" id="UP000054715">
    <property type="component" value="Unassembled WGS sequence"/>
</dbReference>
<evidence type="ECO:0000256" key="3">
    <source>
        <dbReference type="ARBA" id="ARBA00022737"/>
    </source>
</evidence>
<dbReference type="InterPro" id="IPR038619">
    <property type="entry name" value="MraZ_sf"/>
</dbReference>
<dbReference type="EMBL" id="LNYG01000013">
    <property type="protein sequence ID" value="KTD07201.1"/>
    <property type="molecule type" value="Genomic_DNA"/>
</dbReference>
<keyword evidence="6 7" id="KW-0804">Transcription</keyword>
<dbReference type="InterPro" id="IPR035644">
    <property type="entry name" value="MraZ_C"/>
</dbReference>
<keyword evidence="2 7" id="KW-0963">Cytoplasm</keyword>
<keyword evidence="5 7" id="KW-0238">DNA-binding</keyword>
<comment type="caution">
    <text evidence="9">The sequence shown here is derived from an EMBL/GenBank/DDBJ whole genome shotgun (WGS) entry which is preliminary data.</text>
</comment>
<dbReference type="NCBIfam" id="TIGR00242">
    <property type="entry name" value="division/cell wall cluster transcriptional repressor MraZ"/>
    <property type="match status" value="1"/>
</dbReference>
<dbReference type="GO" id="GO:0003700">
    <property type="term" value="F:DNA-binding transcription factor activity"/>
    <property type="evidence" value="ECO:0007669"/>
    <property type="project" value="UniProtKB-UniRule"/>
</dbReference>
<reference evidence="9 10" key="1">
    <citation type="submission" date="2015-11" db="EMBL/GenBank/DDBJ databases">
        <title>Genomic analysis of 38 Legionella species identifies large and diverse effector repertoires.</title>
        <authorList>
            <person name="Burstein D."/>
            <person name="Amaro F."/>
            <person name="Zusman T."/>
            <person name="Lifshitz Z."/>
            <person name="Cohen O."/>
            <person name="Gilbert J.A."/>
            <person name="Pupko T."/>
            <person name="Shuman H.A."/>
            <person name="Segal G."/>
        </authorList>
    </citation>
    <scope>NUCLEOTIDE SEQUENCE [LARGE SCALE GENOMIC DNA]</scope>
    <source>
        <strain evidence="9 10">JA-26-G1-E2</strain>
    </source>
</reference>
<dbReference type="Gene3D" id="3.40.1550.20">
    <property type="entry name" value="Transcriptional regulator MraZ domain"/>
    <property type="match status" value="1"/>
</dbReference>